<dbReference type="PRINTS" id="PR00455">
    <property type="entry name" value="HTHTETR"/>
</dbReference>
<sequence length="200" mass="22931">MPAISPERMQDRYDAILDAAKRAFAERGFEGASIAEIARIAQISDGLAYRYFRNKRGLLFAVLQKFYERILVDLETQVFGKNRFRDRLEALIRRHLEVFVSDTDLCRLFIAEVRGASDYEGSAIQEMNRRYTSVLVRIVKDAVKTGEVRSDVNPKLLRDVLFGAIEHLAWRYVNGRGQLRVAQTARELTAMLTNGICVDR</sequence>
<dbReference type="InterPro" id="IPR041490">
    <property type="entry name" value="KstR2_TetR_C"/>
</dbReference>
<evidence type="ECO:0000256" key="2">
    <source>
        <dbReference type="ARBA" id="ARBA00023125"/>
    </source>
</evidence>
<dbReference type="Gene3D" id="1.10.10.60">
    <property type="entry name" value="Homeodomain-like"/>
    <property type="match status" value="1"/>
</dbReference>
<proteinExistence type="predicted"/>
<dbReference type="PROSITE" id="PS01081">
    <property type="entry name" value="HTH_TETR_1"/>
    <property type="match status" value="1"/>
</dbReference>
<dbReference type="Proteomes" id="UP000321304">
    <property type="component" value="Unassembled WGS sequence"/>
</dbReference>
<evidence type="ECO:0000256" key="4">
    <source>
        <dbReference type="PROSITE-ProRule" id="PRU00335"/>
    </source>
</evidence>
<dbReference type="InterPro" id="IPR050109">
    <property type="entry name" value="HTH-type_TetR-like_transc_reg"/>
</dbReference>
<dbReference type="PANTHER" id="PTHR30055:SF234">
    <property type="entry name" value="HTH-TYPE TRANSCRIPTIONAL REGULATOR BETI"/>
    <property type="match status" value="1"/>
</dbReference>
<dbReference type="OrthoDB" id="7185252at2"/>
<feature type="domain" description="HTH tetR-type" evidence="5">
    <location>
        <begin position="10"/>
        <end position="70"/>
    </location>
</feature>
<dbReference type="SUPFAM" id="SSF48498">
    <property type="entry name" value="Tetracyclin repressor-like, C-terminal domain"/>
    <property type="match status" value="1"/>
</dbReference>
<dbReference type="Pfam" id="PF00440">
    <property type="entry name" value="TetR_N"/>
    <property type="match status" value="1"/>
</dbReference>
<name>A0A560MIU1_9BRAD</name>
<gene>
    <name evidence="6" type="ORF">FBZ93_101587</name>
</gene>
<protein>
    <submittedName>
        <fullName evidence="6">TetR family transcriptional regulator</fullName>
    </submittedName>
</protein>
<evidence type="ECO:0000259" key="5">
    <source>
        <dbReference type="PROSITE" id="PS50977"/>
    </source>
</evidence>
<accession>A0A560MIU1</accession>
<evidence type="ECO:0000256" key="3">
    <source>
        <dbReference type="ARBA" id="ARBA00023163"/>
    </source>
</evidence>
<feature type="DNA-binding region" description="H-T-H motif" evidence="4">
    <location>
        <begin position="33"/>
        <end position="52"/>
    </location>
</feature>
<keyword evidence="7" id="KW-1185">Reference proteome</keyword>
<dbReference type="AlphaFoldDB" id="A0A560MIU1"/>
<keyword evidence="1" id="KW-0805">Transcription regulation</keyword>
<dbReference type="GO" id="GO:0003700">
    <property type="term" value="F:DNA-binding transcription factor activity"/>
    <property type="evidence" value="ECO:0007669"/>
    <property type="project" value="TreeGrafter"/>
</dbReference>
<organism evidence="6 7">
    <name type="scientific">Bradyrhizobium macuxiense</name>
    <dbReference type="NCBI Taxonomy" id="1755647"/>
    <lineage>
        <taxon>Bacteria</taxon>
        <taxon>Pseudomonadati</taxon>
        <taxon>Pseudomonadota</taxon>
        <taxon>Alphaproteobacteria</taxon>
        <taxon>Hyphomicrobiales</taxon>
        <taxon>Nitrobacteraceae</taxon>
        <taxon>Bradyrhizobium</taxon>
    </lineage>
</organism>
<evidence type="ECO:0000313" key="6">
    <source>
        <dbReference type="EMBL" id="TWC07295.1"/>
    </source>
</evidence>
<evidence type="ECO:0000313" key="7">
    <source>
        <dbReference type="Proteomes" id="UP000321304"/>
    </source>
</evidence>
<reference evidence="6 7" key="1">
    <citation type="submission" date="2019-06" db="EMBL/GenBank/DDBJ databases">
        <title>Genomic Encyclopedia of Type Strains, Phase IV (KMG-V): Genome sequencing to study the core and pangenomes of soil and plant-associated prokaryotes.</title>
        <authorList>
            <person name="Whitman W."/>
        </authorList>
    </citation>
    <scope>NUCLEOTIDE SEQUENCE [LARGE SCALE GENOMIC DNA]</scope>
    <source>
        <strain evidence="6 7">BR 10355</strain>
    </source>
</reference>
<dbReference type="Pfam" id="PF17932">
    <property type="entry name" value="TetR_C_24"/>
    <property type="match status" value="1"/>
</dbReference>
<dbReference type="InterPro" id="IPR023772">
    <property type="entry name" value="DNA-bd_HTH_TetR-type_CS"/>
</dbReference>
<keyword evidence="3" id="KW-0804">Transcription</keyword>
<dbReference type="GO" id="GO:0000976">
    <property type="term" value="F:transcription cis-regulatory region binding"/>
    <property type="evidence" value="ECO:0007669"/>
    <property type="project" value="TreeGrafter"/>
</dbReference>
<dbReference type="PROSITE" id="PS50977">
    <property type="entry name" value="HTH_TETR_2"/>
    <property type="match status" value="1"/>
</dbReference>
<dbReference type="InterPro" id="IPR036271">
    <property type="entry name" value="Tet_transcr_reg_TetR-rel_C_sf"/>
</dbReference>
<comment type="caution">
    <text evidence="6">The sequence shown here is derived from an EMBL/GenBank/DDBJ whole genome shotgun (WGS) entry which is preliminary data.</text>
</comment>
<keyword evidence="2 4" id="KW-0238">DNA-binding</keyword>
<dbReference type="EMBL" id="VITY01000001">
    <property type="protein sequence ID" value="TWC07295.1"/>
    <property type="molecule type" value="Genomic_DNA"/>
</dbReference>
<dbReference type="InterPro" id="IPR009057">
    <property type="entry name" value="Homeodomain-like_sf"/>
</dbReference>
<dbReference type="SUPFAM" id="SSF46689">
    <property type="entry name" value="Homeodomain-like"/>
    <property type="match status" value="1"/>
</dbReference>
<dbReference type="PANTHER" id="PTHR30055">
    <property type="entry name" value="HTH-TYPE TRANSCRIPTIONAL REGULATOR RUTR"/>
    <property type="match status" value="1"/>
</dbReference>
<dbReference type="InterPro" id="IPR001647">
    <property type="entry name" value="HTH_TetR"/>
</dbReference>
<dbReference type="RefSeq" id="WP_146984457.1">
    <property type="nucleotide sequence ID" value="NZ_VITY01000001.1"/>
</dbReference>
<evidence type="ECO:0000256" key="1">
    <source>
        <dbReference type="ARBA" id="ARBA00023015"/>
    </source>
</evidence>
<dbReference type="Gene3D" id="1.10.357.10">
    <property type="entry name" value="Tetracycline Repressor, domain 2"/>
    <property type="match status" value="1"/>
</dbReference>